<protein>
    <submittedName>
        <fullName evidence="1">Uncharacterized protein</fullName>
    </submittedName>
</protein>
<dbReference type="AlphaFoldDB" id="A0A8D8R8Q9"/>
<evidence type="ECO:0000313" key="1">
    <source>
        <dbReference type="EMBL" id="CAG6644307.1"/>
    </source>
</evidence>
<accession>A0A8D8R8Q9</accession>
<name>A0A8D8R8Q9_9HEMI</name>
<reference evidence="1" key="1">
    <citation type="submission" date="2021-05" db="EMBL/GenBank/DDBJ databases">
        <authorList>
            <person name="Alioto T."/>
            <person name="Alioto T."/>
            <person name="Gomez Garrido J."/>
        </authorList>
    </citation>
    <scope>NUCLEOTIDE SEQUENCE</scope>
</reference>
<dbReference type="EMBL" id="HBUF01131619">
    <property type="protein sequence ID" value="CAG6644307.1"/>
    <property type="molecule type" value="Transcribed_RNA"/>
</dbReference>
<proteinExistence type="predicted"/>
<sequence>MNCLFLRMMMMTMMKTVPGIREEQVREIVEYLSSEDTWSDSYDFSDYTSSDLDIKCKKHGTGLSLEQSRDSALVYQRLLASFQKVDTVSSGSSTSQNSPPLIAKVMQHIGYRLVALMHEVSSGEGGAPSPRMS</sequence>
<organism evidence="1">
    <name type="scientific">Cacopsylla melanoneura</name>
    <dbReference type="NCBI Taxonomy" id="428564"/>
    <lineage>
        <taxon>Eukaryota</taxon>
        <taxon>Metazoa</taxon>
        <taxon>Ecdysozoa</taxon>
        <taxon>Arthropoda</taxon>
        <taxon>Hexapoda</taxon>
        <taxon>Insecta</taxon>
        <taxon>Pterygota</taxon>
        <taxon>Neoptera</taxon>
        <taxon>Paraneoptera</taxon>
        <taxon>Hemiptera</taxon>
        <taxon>Sternorrhyncha</taxon>
        <taxon>Psylloidea</taxon>
        <taxon>Psyllidae</taxon>
        <taxon>Psyllinae</taxon>
        <taxon>Cacopsylla</taxon>
    </lineage>
</organism>